<proteinExistence type="predicted"/>
<organism evidence="1 2">
    <name type="scientific">Portunus trituberculatus</name>
    <name type="common">Swimming crab</name>
    <name type="synonym">Neptunus trituberculatus</name>
    <dbReference type="NCBI Taxonomy" id="210409"/>
    <lineage>
        <taxon>Eukaryota</taxon>
        <taxon>Metazoa</taxon>
        <taxon>Ecdysozoa</taxon>
        <taxon>Arthropoda</taxon>
        <taxon>Crustacea</taxon>
        <taxon>Multicrustacea</taxon>
        <taxon>Malacostraca</taxon>
        <taxon>Eumalacostraca</taxon>
        <taxon>Eucarida</taxon>
        <taxon>Decapoda</taxon>
        <taxon>Pleocyemata</taxon>
        <taxon>Brachyura</taxon>
        <taxon>Eubrachyura</taxon>
        <taxon>Portunoidea</taxon>
        <taxon>Portunidae</taxon>
        <taxon>Portuninae</taxon>
        <taxon>Portunus</taxon>
    </lineage>
</organism>
<accession>A0A5B7JQC7</accession>
<keyword evidence="2" id="KW-1185">Reference proteome</keyword>
<dbReference type="AlphaFoldDB" id="A0A5B7JQC7"/>
<evidence type="ECO:0000313" key="1">
    <source>
        <dbReference type="EMBL" id="MPC98282.1"/>
    </source>
</evidence>
<sequence length="60" mass="7004">MKLGKNCIDIRSKDIIIKQYSVNLHILHEPFCLVKVRSSVFSRNIKADSVTEAEYRQVLR</sequence>
<evidence type="ECO:0000313" key="2">
    <source>
        <dbReference type="Proteomes" id="UP000324222"/>
    </source>
</evidence>
<reference evidence="1 2" key="1">
    <citation type="submission" date="2019-05" db="EMBL/GenBank/DDBJ databases">
        <title>Another draft genome of Portunus trituberculatus and its Hox gene families provides insights of decapod evolution.</title>
        <authorList>
            <person name="Jeong J.-H."/>
            <person name="Song I."/>
            <person name="Kim S."/>
            <person name="Choi T."/>
            <person name="Kim D."/>
            <person name="Ryu S."/>
            <person name="Kim W."/>
        </authorList>
    </citation>
    <scope>NUCLEOTIDE SEQUENCE [LARGE SCALE GENOMIC DNA]</scope>
    <source>
        <tissue evidence="1">Muscle</tissue>
    </source>
</reference>
<comment type="caution">
    <text evidence="1">The sequence shown here is derived from an EMBL/GenBank/DDBJ whole genome shotgun (WGS) entry which is preliminary data.</text>
</comment>
<protein>
    <submittedName>
        <fullName evidence="1">Uncharacterized protein</fullName>
    </submittedName>
</protein>
<dbReference type="EMBL" id="VSRR010113419">
    <property type="protein sequence ID" value="MPC98282.1"/>
    <property type="molecule type" value="Genomic_DNA"/>
</dbReference>
<name>A0A5B7JQC7_PORTR</name>
<dbReference type="Proteomes" id="UP000324222">
    <property type="component" value="Unassembled WGS sequence"/>
</dbReference>
<gene>
    <name evidence="1" type="ORF">E2C01_093645</name>
</gene>